<name>A0A849SC22_UNCEI</name>
<dbReference type="EMBL" id="JABFRW010000033">
    <property type="protein sequence ID" value="NOT33228.1"/>
    <property type="molecule type" value="Genomic_DNA"/>
</dbReference>
<accession>A0A849SC22</accession>
<dbReference type="AlphaFoldDB" id="A0A849SC22"/>
<organism evidence="1 2">
    <name type="scientific">Eiseniibacteriota bacterium</name>
    <dbReference type="NCBI Taxonomy" id="2212470"/>
    <lineage>
        <taxon>Bacteria</taxon>
        <taxon>Candidatus Eiseniibacteriota</taxon>
    </lineage>
</organism>
<protein>
    <submittedName>
        <fullName evidence="1">Uncharacterized protein</fullName>
    </submittedName>
</protein>
<sequence>MKSKDCFEPEALAEVFALSESDPRRRHARDCPRCSSLLESYRLFLSPGSELQSDHVARAAARLDEVVASMTGIAGSSARPIADATSGKRSANATGLSWLERLLHPSLRPALAFAVLALVLGGVAVWPRLAMTPAPRGGEPVLRGERAIAEFALGRAELGVGGLDLEWAGVSDAEGYVVRIFTPELQEIGTLGPLSTTSFHSALANLPFTLPAGETIVVQVAAVRSGDTLGTSRARVLIAP</sequence>
<proteinExistence type="predicted"/>
<gene>
    <name evidence="1" type="ORF">HOP12_03560</name>
</gene>
<comment type="caution">
    <text evidence="1">The sequence shown here is derived from an EMBL/GenBank/DDBJ whole genome shotgun (WGS) entry which is preliminary data.</text>
</comment>
<evidence type="ECO:0000313" key="2">
    <source>
        <dbReference type="Proteomes" id="UP000580839"/>
    </source>
</evidence>
<reference evidence="1 2" key="1">
    <citation type="submission" date="2020-04" db="EMBL/GenBank/DDBJ databases">
        <title>Metagenomic profiling of ammonia- and methane-oxidizing microorganisms in a Dutch drinking water treatment plant.</title>
        <authorList>
            <person name="Poghosyan L."/>
            <person name="Leucker S."/>
        </authorList>
    </citation>
    <scope>NUCLEOTIDE SEQUENCE [LARGE SCALE GENOMIC DNA]</scope>
    <source>
        <strain evidence="1">S-RSF-IL-03</strain>
    </source>
</reference>
<evidence type="ECO:0000313" key="1">
    <source>
        <dbReference type="EMBL" id="NOT33228.1"/>
    </source>
</evidence>
<dbReference type="Proteomes" id="UP000580839">
    <property type="component" value="Unassembled WGS sequence"/>
</dbReference>